<evidence type="ECO:0000256" key="4">
    <source>
        <dbReference type="ARBA" id="ARBA00010701"/>
    </source>
</evidence>
<dbReference type="Ensembl" id="ENSEEET00000055305.1">
    <property type="protein sequence ID" value="ENSEEEP00000058970.1"/>
    <property type="gene ID" value="ENSEEEG00000001245.2"/>
</dbReference>
<evidence type="ECO:0000256" key="10">
    <source>
        <dbReference type="ARBA" id="ARBA00022801"/>
    </source>
</evidence>
<dbReference type="GO" id="GO:0004465">
    <property type="term" value="F:lipoprotein lipase activity"/>
    <property type="evidence" value="ECO:0007669"/>
    <property type="project" value="TreeGrafter"/>
</dbReference>
<comment type="catalytic activity">
    <reaction evidence="26">
        <text>1-(9Z-octadecenoyl)-2-(5Z,8Z,11Z,14Z-eicosatetraenoyl)-sn-glycerol + H2O = 2-(5Z,8Z,11Z,14Z-eicosatetraenoyl)-glycerol + (9Z)-octadecenoate + H(+)</text>
        <dbReference type="Rhea" id="RHEA:38515"/>
        <dbReference type="ChEBI" id="CHEBI:15377"/>
        <dbReference type="ChEBI" id="CHEBI:15378"/>
        <dbReference type="ChEBI" id="CHEBI:30823"/>
        <dbReference type="ChEBI" id="CHEBI:52392"/>
        <dbReference type="ChEBI" id="CHEBI:75449"/>
    </reaction>
    <physiologicalReaction direction="left-to-right" evidence="26">
        <dbReference type="Rhea" id="RHEA:38516"/>
    </physiologicalReaction>
</comment>
<dbReference type="GO" id="GO:0046340">
    <property type="term" value="P:diacylglycerol catabolic process"/>
    <property type="evidence" value="ECO:0007669"/>
    <property type="project" value="TreeGrafter"/>
</dbReference>
<evidence type="ECO:0000256" key="34">
    <source>
        <dbReference type="SAM" id="Phobius"/>
    </source>
</evidence>
<evidence type="ECO:0000256" key="29">
    <source>
        <dbReference type="ARBA" id="ARBA00063298"/>
    </source>
</evidence>
<feature type="region of interest" description="Disordered" evidence="33">
    <location>
        <begin position="867"/>
        <end position="984"/>
    </location>
</feature>
<keyword evidence="8" id="KW-0479">Metal-binding</keyword>
<accession>A0AAY5EPX3</accession>
<keyword evidence="17" id="KW-0325">Glycoprotein</keyword>
<dbReference type="GeneTree" id="ENSGT00940000161192"/>
<evidence type="ECO:0000256" key="25">
    <source>
        <dbReference type="ARBA" id="ARBA00050709"/>
    </source>
</evidence>
<keyword evidence="15" id="KW-0443">Lipid metabolism</keyword>
<dbReference type="GO" id="GO:0046872">
    <property type="term" value="F:metal ion binding"/>
    <property type="evidence" value="ECO:0007669"/>
    <property type="project" value="UniProtKB-KW"/>
</dbReference>
<evidence type="ECO:0000256" key="2">
    <source>
        <dbReference type="ARBA" id="ARBA00004332"/>
    </source>
</evidence>
<feature type="transmembrane region" description="Helical" evidence="34">
    <location>
        <begin position="61"/>
        <end position="81"/>
    </location>
</feature>
<evidence type="ECO:0000256" key="30">
    <source>
        <dbReference type="ARBA" id="ARBA00071957"/>
    </source>
</evidence>
<evidence type="ECO:0000256" key="3">
    <source>
        <dbReference type="ARBA" id="ARBA00004520"/>
    </source>
</evidence>
<feature type="compositionally biased region" description="Basic and acidic residues" evidence="33">
    <location>
        <begin position="892"/>
        <end position="907"/>
    </location>
</feature>
<dbReference type="GO" id="GO:0019369">
    <property type="term" value="P:arachidonate metabolic process"/>
    <property type="evidence" value="ECO:0007669"/>
    <property type="project" value="TreeGrafter"/>
</dbReference>
<feature type="compositionally biased region" description="Polar residues" evidence="33">
    <location>
        <begin position="961"/>
        <end position="971"/>
    </location>
</feature>
<evidence type="ECO:0000256" key="20">
    <source>
        <dbReference type="ARBA" id="ARBA00024531"/>
    </source>
</evidence>
<comment type="catalytic activity">
    <reaction evidence="28">
        <text>1-(9Z-octadecenoyl)-2-O-(5Z,8Z,11Z,14Z-eicosatetraenyl)-sn-glycerol + H2O = 2-O-(5Z,8Z,11Z,14Z)-eicosatetraenylglycerol + (9Z)-octadecenoate + H(+)</text>
        <dbReference type="Rhea" id="RHEA:38527"/>
        <dbReference type="ChEBI" id="CHEBI:15377"/>
        <dbReference type="ChEBI" id="CHEBI:15378"/>
        <dbReference type="ChEBI" id="CHEBI:30823"/>
        <dbReference type="ChEBI" id="CHEBI:75913"/>
        <dbReference type="ChEBI" id="CHEBI:75914"/>
    </reaction>
    <physiologicalReaction direction="left-to-right" evidence="28">
        <dbReference type="Rhea" id="RHEA:38528"/>
    </physiologicalReaction>
</comment>
<evidence type="ECO:0000256" key="7">
    <source>
        <dbReference type="ARBA" id="ARBA00022692"/>
    </source>
</evidence>
<proteinExistence type="inferred from homology"/>
<evidence type="ECO:0000256" key="26">
    <source>
        <dbReference type="ARBA" id="ARBA00050861"/>
    </source>
</evidence>
<evidence type="ECO:0000256" key="28">
    <source>
        <dbReference type="ARBA" id="ARBA00052463"/>
    </source>
</evidence>
<dbReference type="GO" id="GO:0047372">
    <property type="term" value="F:monoacylglycerol lipase activity"/>
    <property type="evidence" value="ECO:0007669"/>
    <property type="project" value="UniProtKB-ARBA"/>
</dbReference>
<evidence type="ECO:0000256" key="11">
    <source>
        <dbReference type="ARBA" id="ARBA00022837"/>
    </source>
</evidence>
<evidence type="ECO:0000256" key="31">
    <source>
        <dbReference type="ARBA" id="ARBA00081678"/>
    </source>
</evidence>
<evidence type="ECO:0000256" key="9">
    <source>
        <dbReference type="ARBA" id="ARBA00022753"/>
    </source>
</evidence>
<evidence type="ECO:0000256" key="19">
    <source>
        <dbReference type="ARBA" id="ARBA00023273"/>
    </source>
</evidence>
<dbReference type="GO" id="GO:0098839">
    <property type="term" value="C:postsynaptic density membrane"/>
    <property type="evidence" value="ECO:0007669"/>
    <property type="project" value="UniProtKB-SubCell"/>
</dbReference>
<keyword evidence="7 34" id="KW-0812">Transmembrane</keyword>
<evidence type="ECO:0000256" key="21">
    <source>
        <dbReference type="ARBA" id="ARBA00026104"/>
    </source>
</evidence>
<feature type="compositionally biased region" description="Low complexity" evidence="33">
    <location>
        <begin position="927"/>
        <end position="947"/>
    </location>
</feature>
<feature type="domain" description="Fungal lipase-type" evidence="35">
    <location>
        <begin position="393"/>
        <end position="528"/>
    </location>
</feature>
<keyword evidence="18" id="KW-0628">Postsynaptic cell membrane</keyword>
<dbReference type="GO" id="GO:0031901">
    <property type="term" value="C:early endosome membrane"/>
    <property type="evidence" value="ECO:0007669"/>
    <property type="project" value="UniProtKB-SubCell"/>
</dbReference>
<dbReference type="InterPro" id="IPR002921">
    <property type="entry name" value="Fungal_lipase-type"/>
</dbReference>
<comment type="similarity">
    <text evidence="4">Belongs to the AB hydrolase superfamily. Lipase family.</text>
</comment>
<evidence type="ECO:0000313" key="36">
    <source>
        <dbReference type="Ensembl" id="ENSEEEP00000058970.1"/>
    </source>
</evidence>
<dbReference type="InterPro" id="IPR052214">
    <property type="entry name" value="DAG_Lipase-Related"/>
</dbReference>
<comment type="catalytic activity">
    <reaction evidence="20">
        <text>a 1,2-diacyl-sn-glycerol + H2O = a 2-acylglycerol + a fatty acid + H(+)</text>
        <dbReference type="Rhea" id="RHEA:33275"/>
        <dbReference type="ChEBI" id="CHEBI:15377"/>
        <dbReference type="ChEBI" id="CHEBI:15378"/>
        <dbReference type="ChEBI" id="CHEBI:17389"/>
        <dbReference type="ChEBI" id="CHEBI:17815"/>
        <dbReference type="ChEBI" id="CHEBI:28868"/>
        <dbReference type="EC" id="3.1.1.116"/>
    </reaction>
    <physiologicalReaction direction="left-to-right" evidence="20">
        <dbReference type="Rhea" id="RHEA:33276"/>
    </physiologicalReaction>
</comment>
<evidence type="ECO:0000259" key="35">
    <source>
        <dbReference type="Pfam" id="PF01764"/>
    </source>
</evidence>
<evidence type="ECO:0000256" key="16">
    <source>
        <dbReference type="ARBA" id="ARBA00023136"/>
    </source>
</evidence>
<keyword evidence="13 34" id="KW-1133">Transmembrane helix</keyword>
<dbReference type="GO" id="GO:0032591">
    <property type="term" value="C:dendritic spine membrane"/>
    <property type="evidence" value="ECO:0007669"/>
    <property type="project" value="UniProtKB-SubCell"/>
</dbReference>
<evidence type="ECO:0000256" key="14">
    <source>
        <dbReference type="ARBA" id="ARBA00023018"/>
    </source>
</evidence>
<keyword evidence="19" id="KW-0966">Cell projection</keyword>
<keyword evidence="5" id="KW-1003">Cell membrane</keyword>
<keyword evidence="11" id="KW-0106">Calcium</keyword>
<feature type="transmembrane region" description="Helical" evidence="34">
    <location>
        <begin position="102"/>
        <end position="123"/>
    </location>
</feature>
<evidence type="ECO:0000256" key="15">
    <source>
        <dbReference type="ARBA" id="ARBA00023098"/>
    </source>
</evidence>
<evidence type="ECO:0000256" key="5">
    <source>
        <dbReference type="ARBA" id="ARBA00022475"/>
    </source>
</evidence>
<dbReference type="InterPro" id="IPR029058">
    <property type="entry name" value="AB_hydrolase_fold"/>
</dbReference>
<evidence type="ECO:0000256" key="17">
    <source>
        <dbReference type="ARBA" id="ARBA00023180"/>
    </source>
</evidence>
<comment type="subunit">
    <text evidence="29">Interacts (via C-terminal) with CAMK2A; leading to the phosphorylation and inhibition of DAGLA enzymatic activity. Interacts (via PPXXF motif) with HOMER1 and HOMER2; this interaction is required for DAGLA membrane localization.</text>
</comment>
<evidence type="ECO:0000256" key="12">
    <source>
        <dbReference type="ARBA" id="ARBA00022963"/>
    </source>
</evidence>
<keyword evidence="6" id="KW-0597">Phosphoprotein</keyword>
<organism evidence="36 37">
    <name type="scientific">Electrophorus electricus</name>
    <name type="common">Electric eel</name>
    <name type="synonym">Gymnotus electricus</name>
    <dbReference type="NCBI Taxonomy" id="8005"/>
    <lineage>
        <taxon>Eukaryota</taxon>
        <taxon>Metazoa</taxon>
        <taxon>Chordata</taxon>
        <taxon>Craniata</taxon>
        <taxon>Vertebrata</taxon>
        <taxon>Euteleostomi</taxon>
        <taxon>Actinopterygii</taxon>
        <taxon>Neopterygii</taxon>
        <taxon>Teleostei</taxon>
        <taxon>Ostariophysi</taxon>
        <taxon>Gymnotiformes</taxon>
        <taxon>Gymnotoidei</taxon>
        <taxon>Gymnotidae</taxon>
        <taxon>Electrophorus</taxon>
    </lineage>
</organism>
<evidence type="ECO:0000256" key="23">
    <source>
        <dbReference type="ARBA" id="ARBA00048382"/>
    </source>
</evidence>
<feature type="transmembrane region" description="Helical" evidence="34">
    <location>
        <begin position="20"/>
        <end position="41"/>
    </location>
</feature>
<evidence type="ECO:0000256" key="1">
    <source>
        <dbReference type="ARBA" id="ARBA00001913"/>
    </source>
</evidence>
<dbReference type="Proteomes" id="UP000314983">
    <property type="component" value="Chromosome 1"/>
</dbReference>
<protein>
    <recommendedName>
        <fullName evidence="30">Diacylglycerol lipase-alpha</fullName>
        <ecNumber evidence="21">3.1.1.116</ecNumber>
    </recommendedName>
    <alternativeName>
        <fullName evidence="32">Neural stem cell-derived dendrite regulator</fullName>
    </alternativeName>
    <alternativeName>
        <fullName evidence="31">Sn1-specific diacylglycerol lipase alpha</fullName>
    </alternativeName>
</protein>
<name>A0AAY5EPX3_ELEEL</name>
<dbReference type="FunFam" id="3.40.50.1820:FF:000015">
    <property type="entry name" value="Sn1-specific diacylglycerol lipase alpha"/>
    <property type="match status" value="1"/>
</dbReference>
<reference evidence="36 37" key="1">
    <citation type="submission" date="2020-05" db="EMBL/GenBank/DDBJ databases">
        <title>Electrophorus electricus (electric eel) genome, fEleEle1, primary haplotype.</title>
        <authorList>
            <person name="Myers G."/>
            <person name="Meyer A."/>
            <person name="Fedrigo O."/>
            <person name="Formenti G."/>
            <person name="Rhie A."/>
            <person name="Tracey A."/>
            <person name="Sims Y."/>
            <person name="Jarvis E.D."/>
        </authorList>
    </citation>
    <scope>NUCLEOTIDE SEQUENCE [LARGE SCALE GENOMIC DNA]</scope>
</reference>
<dbReference type="AlphaFoldDB" id="A0AAY5EPX3"/>
<comment type="catalytic activity">
    <reaction evidence="25">
        <text>1-(9Z-octadecenoyl)-2-(9Z,12Z-octadecadienoyl)-sn-glycerol + H2O = 2-(9Z,12Z-octadecadienoyl)-glycerol + (9Z)-octadecenoate + H(+)</text>
        <dbReference type="Rhea" id="RHEA:38523"/>
        <dbReference type="ChEBI" id="CHEBI:15377"/>
        <dbReference type="ChEBI" id="CHEBI:15378"/>
        <dbReference type="ChEBI" id="CHEBI:30823"/>
        <dbReference type="ChEBI" id="CHEBI:75450"/>
        <dbReference type="ChEBI" id="CHEBI:75457"/>
    </reaction>
    <physiologicalReaction direction="left-to-right" evidence="25">
        <dbReference type="Rhea" id="RHEA:38524"/>
    </physiologicalReaction>
</comment>
<dbReference type="PANTHER" id="PTHR45792">
    <property type="entry name" value="DIACYLGLYCEROL LIPASE HOMOLOG-RELATED"/>
    <property type="match status" value="1"/>
</dbReference>
<comment type="catalytic activity">
    <reaction evidence="23">
        <text>1,2-di-(9Z-octadecenoyl)-sn-glycerol + H2O = 2-(9Z-octadecenoyl)-glycerol + (9Z)-octadecenoate + H(+)</text>
        <dbReference type="Rhea" id="RHEA:38511"/>
        <dbReference type="ChEBI" id="CHEBI:15377"/>
        <dbReference type="ChEBI" id="CHEBI:15378"/>
        <dbReference type="ChEBI" id="CHEBI:30823"/>
        <dbReference type="ChEBI" id="CHEBI:52333"/>
        <dbReference type="ChEBI" id="CHEBI:73990"/>
    </reaction>
    <physiologicalReaction direction="left-to-right" evidence="23">
        <dbReference type="Rhea" id="RHEA:38512"/>
    </physiologicalReaction>
</comment>
<dbReference type="SUPFAM" id="SSF53474">
    <property type="entry name" value="alpha/beta-Hydrolases"/>
    <property type="match status" value="1"/>
</dbReference>
<gene>
    <name evidence="36" type="primary">DAGLA</name>
</gene>
<comment type="cofactor">
    <cofactor evidence="1">
        <name>Ca(2+)</name>
        <dbReference type="ChEBI" id="CHEBI:29108"/>
    </cofactor>
</comment>
<evidence type="ECO:0000256" key="33">
    <source>
        <dbReference type="SAM" id="MobiDB-lite"/>
    </source>
</evidence>
<evidence type="ECO:0000313" key="37">
    <source>
        <dbReference type="Proteomes" id="UP000314983"/>
    </source>
</evidence>
<sequence length="984" mass="108559">MPGMVMFRRRWSVGSDDLVLPALFLFILHCIWLVVLSVVLFGLPYGLGQSCSVTLVDHGRGYLGILVSCLICESAIMWLSMRGSILYTQPREAVQYVLYIRLAILLVELVYAVVGIAWLVQYYQPCSDVTAKNLALGIVVCNWLVIFSVFFTMMCTFDPTGRTFVKLKATRRRQRNLKTYTLRHRLEEGQASSWSRRLRFFMCCTRAQDSQSDAYSEVASLFAEFFRDLDIVPSDIIAGLVLLRQRQRAKRSAILDQPNNNILAFLSGMPVTRSTRYLDLKSSVEMAMYKEVCYYMLFAMAAYGWPMYLLRKPACGLCRLLSSCSCPSASGSRLSHSVTVEEDNCCGCNVLAIRRQFLDRDLRQVQIVYTSCHDAVYETPFYVAVDHGKKKVVISIRGTLSPKDALTDLTGDSERLPVEEQHGIWLGHKGMVYSAEYIKKKLEQEMILSQAFGRDLSKGTMHYGLVIVGHSLGAGTAAILSFLLRPQYPTLHCYSYSPPGGLLSEDAMEYSKQFVTSVVLGKDLVPRIGLSQLEGFRRHLLEVLQKSDKPKWRIIIGGTKCIPKTELPLEDEAPSQGVTPSSSRLCLHPSDLSIALSASTPLYLPGRIIHVVHNHPPETCCGQEEPTYSALWGDNKAFDEVIISPAMLNEHMPHVVLEGLNKVLENYNKGKTALLSAAKIMVSPTEVDLNAETVFLAASNSQQPTPPAHHRRNSSVRSCARSEISLDGFSECPPPPVPVVLTGARERLTVELQERKAPLAVMESLSDVDSIYSLDSRRSSAALRGSPCLGSLPFPLDAPIPEENPSLSSRTELLAADGLLQVSPERELGQAGPCVPVEVRVEPKSEISQAVLEFAQYLDSLFRLDESSSPPLELSDAESESGRGSCGQVEGQCDKQHGEDSDRDKQLLARATLEPNLVPKPPRTFAGSADPSSGISLSPSFPLSSSGEMNELSPPDGPVTVNHSTLRTSTACPFPEENTLSSMV</sequence>
<dbReference type="PANTHER" id="PTHR45792:SF8">
    <property type="entry name" value="DIACYLGLYCEROL LIPASE-ALPHA"/>
    <property type="match status" value="1"/>
</dbReference>
<dbReference type="CDD" id="cd00519">
    <property type="entry name" value="Lipase_3"/>
    <property type="match status" value="1"/>
</dbReference>
<keyword evidence="16 34" id="KW-0472">Membrane</keyword>
<feature type="transmembrane region" description="Helical" evidence="34">
    <location>
        <begin position="292"/>
        <end position="310"/>
    </location>
</feature>
<dbReference type="GO" id="GO:0098921">
    <property type="term" value="P:retrograde trans-synaptic signaling by endocannabinoid"/>
    <property type="evidence" value="ECO:0007669"/>
    <property type="project" value="UniProtKB-ARBA"/>
</dbReference>
<comment type="subcellular location">
    <subcellularLocation>
        <location evidence="2">Cell projection</location>
        <location evidence="2">Dendritic spine membrane</location>
        <topology evidence="2">Multi-pass membrane protein</topology>
    </subcellularLocation>
    <subcellularLocation>
        <location evidence="3">Early endosome membrane</location>
        <topology evidence="3">Multi-pass membrane protein</topology>
    </subcellularLocation>
    <subcellularLocation>
        <location evidence="22">Postsynaptic density membrane</location>
        <topology evidence="22">Multi-pass membrane protein</topology>
    </subcellularLocation>
</comment>
<keyword evidence="37" id="KW-1185">Reference proteome</keyword>
<keyword evidence="14" id="KW-0770">Synapse</keyword>
<evidence type="ECO:0000256" key="24">
    <source>
        <dbReference type="ARBA" id="ARBA00050486"/>
    </source>
</evidence>
<evidence type="ECO:0000256" key="13">
    <source>
        <dbReference type="ARBA" id="ARBA00022989"/>
    </source>
</evidence>
<comment type="catalytic activity">
    <reaction evidence="24">
        <text>1-(9Z-octadecenoyl)-2-octadecanoyl-sn-glycerol + H2O = 2-octadecanoylglycerol + (9Z)-octadecenoate + H(+)</text>
        <dbReference type="Rhea" id="RHEA:38519"/>
        <dbReference type="ChEBI" id="CHEBI:15377"/>
        <dbReference type="ChEBI" id="CHEBI:15378"/>
        <dbReference type="ChEBI" id="CHEBI:30823"/>
        <dbReference type="ChEBI" id="CHEBI:75448"/>
        <dbReference type="ChEBI" id="CHEBI:75456"/>
    </reaction>
    <physiologicalReaction direction="left-to-right" evidence="24">
        <dbReference type="Rhea" id="RHEA:38520"/>
    </physiologicalReaction>
</comment>
<keyword evidence="10" id="KW-0378">Hydrolase</keyword>
<keyword evidence="9" id="KW-0967">Endosome</keyword>
<dbReference type="Pfam" id="PF01764">
    <property type="entry name" value="Lipase_3"/>
    <property type="match status" value="1"/>
</dbReference>
<evidence type="ECO:0000256" key="8">
    <source>
        <dbReference type="ARBA" id="ARBA00022723"/>
    </source>
</evidence>
<evidence type="ECO:0000256" key="32">
    <source>
        <dbReference type="ARBA" id="ARBA00082132"/>
    </source>
</evidence>
<reference evidence="36" key="3">
    <citation type="submission" date="2025-09" db="UniProtKB">
        <authorList>
            <consortium name="Ensembl"/>
        </authorList>
    </citation>
    <scope>IDENTIFICATION</scope>
</reference>
<evidence type="ECO:0000256" key="27">
    <source>
        <dbReference type="ARBA" id="ARBA00052106"/>
    </source>
</evidence>
<feature type="transmembrane region" description="Helical" evidence="34">
    <location>
        <begin position="135"/>
        <end position="157"/>
    </location>
</feature>
<evidence type="ECO:0000256" key="18">
    <source>
        <dbReference type="ARBA" id="ARBA00023257"/>
    </source>
</evidence>
<reference evidence="36" key="2">
    <citation type="submission" date="2025-08" db="UniProtKB">
        <authorList>
            <consortium name="Ensembl"/>
        </authorList>
    </citation>
    <scope>IDENTIFICATION</scope>
</reference>
<evidence type="ECO:0000256" key="6">
    <source>
        <dbReference type="ARBA" id="ARBA00022553"/>
    </source>
</evidence>
<comment type="catalytic activity">
    <reaction evidence="27">
        <text>1-octadecanoyl-2-(5Z,8Z,11Z,14Z-eicosatetraenoyl)-sn-glycerol + H2O = 2-(5Z,8Z,11Z,14Z-eicosatetraenoyl)-glycerol + octadecanoate + H(+)</text>
        <dbReference type="Rhea" id="RHEA:38507"/>
        <dbReference type="ChEBI" id="CHEBI:15377"/>
        <dbReference type="ChEBI" id="CHEBI:15378"/>
        <dbReference type="ChEBI" id="CHEBI:25629"/>
        <dbReference type="ChEBI" id="CHEBI:52392"/>
        <dbReference type="ChEBI" id="CHEBI:75728"/>
    </reaction>
    <physiologicalReaction direction="left-to-right" evidence="27">
        <dbReference type="Rhea" id="RHEA:38508"/>
    </physiologicalReaction>
</comment>
<keyword evidence="12" id="KW-0442">Lipid degradation</keyword>
<evidence type="ECO:0000256" key="22">
    <source>
        <dbReference type="ARBA" id="ARBA00037872"/>
    </source>
</evidence>
<dbReference type="Gene3D" id="3.40.50.1820">
    <property type="entry name" value="alpha/beta hydrolase"/>
    <property type="match status" value="1"/>
</dbReference>
<dbReference type="EC" id="3.1.1.116" evidence="21"/>